<dbReference type="VEuPathDB" id="TriTrypDB:ADEAN_000961400"/>
<dbReference type="EMBL" id="LR877168">
    <property type="protein sequence ID" value="CAD2222075.1"/>
    <property type="molecule type" value="Genomic_DNA"/>
</dbReference>
<dbReference type="PANTHER" id="PTHR40738">
    <property type="entry name" value="MEMBRANE-ASSOCIATED PROTEIN"/>
    <property type="match status" value="1"/>
</dbReference>
<protein>
    <submittedName>
        <fullName evidence="1">Uncharacterized protein</fullName>
    </submittedName>
</protein>
<dbReference type="PANTHER" id="PTHR40738:SF1">
    <property type="entry name" value="MEMBRANE-ASSOCIATED PROTEIN"/>
    <property type="match status" value="1"/>
</dbReference>
<evidence type="ECO:0000313" key="2">
    <source>
        <dbReference type="Proteomes" id="UP000515908"/>
    </source>
</evidence>
<dbReference type="Proteomes" id="UP000515908">
    <property type="component" value="Chromosome 24"/>
</dbReference>
<keyword evidence="2" id="KW-1185">Reference proteome</keyword>
<accession>A0A7G2CRE8</accession>
<organism evidence="1 2">
    <name type="scientific">Angomonas deanei</name>
    <dbReference type="NCBI Taxonomy" id="59799"/>
    <lineage>
        <taxon>Eukaryota</taxon>
        <taxon>Discoba</taxon>
        <taxon>Euglenozoa</taxon>
        <taxon>Kinetoplastea</taxon>
        <taxon>Metakinetoplastina</taxon>
        <taxon>Trypanosomatida</taxon>
        <taxon>Trypanosomatidae</taxon>
        <taxon>Strigomonadinae</taxon>
        <taxon>Angomonas</taxon>
    </lineage>
</organism>
<dbReference type="AlphaFoldDB" id="A0A7G2CRE8"/>
<proteinExistence type="predicted"/>
<reference evidence="1 2" key="1">
    <citation type="submission" date="2020-08" db="EMBL/GenBank/DDBJ databases">
        <authorList>
            <person name="Newling K."/>
            <person name="Davey J."/>
            <person name="Forrester S."/>
        </authorList>
    </citation>
    <scope>NUCLEOTIDE SEQUENCE [LARGE SCALE GENOMIC DNA]</scope>
    <source>
        <strain evidence="2">Crithidia deanei Carvalho (ATCC PRA-265)</strain>
    </source>
</reference>
<evidence type="ECO:0000313" key="1">
    <source>
        <dbReference type="EMBL" id="CAD2222075.1"/>
    </source>
</evidence>
<gene>
    <name evidence="1" type="ORF">ADEAN_000961400</name>
</gene>
<dbReference type="OrthoDB" id="266420at2759"/>
<sequence>MQALEFSVTNGAAATNTATSITFTGTTFSQMAPDRFMVLPDGGDCVSGTAASDVRASGSISTTGITDVFLAPEVSTATKYTVCVANSQHMLSNTTGFTYAGQITVYDFTVLSTFAQLDRVNDLKAWPIGTGTSIYITPCSGTSCSAASADSTCRVATSKYYTSPLLVLTGAPRGTYLVCQQSENPASVVGSNATITVIDPFTLDLGGVDHVKQYVPFDVTLGGGNIPTRMLRSAGTTDYKLRVQPATTTCDETPTESQTFDIIGGANTFTITDKVSPRKDIIFCLVASSKDTINVGKSLLEFYMSPSAIVTDEATVITSSASTTGVVAKVASTASCADTISSGSGAALNTNKQSTQTIVGCSTTNANVKTAYYCESTDGGSSYANRGKMILLRRVGCPGGASASITAVTTAPATAIANFGIDTTALVDPQLSKSSTCADLLSTKVNTNGYVPRYDESAVFYVCARSTSDSTYLFTTTTPTLTVEKYTGTPTSVLSRLNTTIGRVTNTSVTLNYPTPSVQTFFSASTGCSPVISSASGSGFAGSTMKGWYSATAVQNLVYVCTADTETGTQRPIVSLLSVSTPSVSGMSPAIIKGAHFTATLRINALLAGSPLYSMVPGADASYPYADYYVSEDRSVFFSTDACTTTLTGTSAATVGSDGMVSFETSAVNVNVLKSVSLCTGTPAGVGVAVDVPVTNGPHLPHELHHRCPQSDLPPPEPRHDLLPELLCRGLQCAVGHAAQLRDGCERLQYD</sequence>
<name>A0A7G2CRE8_9TRYP</name>